<comment type="caution">
    <text evidence="2">The sequence shown here is derived from an EMBL/GenBank/DDBJ whole genome shotgun (WGS) entry which is preliminary data.</text>
</comment>
<name>A0ABQ8TGN2_PERAM</name>
<accession>A0ABQ8TGN2</accession>
<dbReference type="Proteomes" id="UP001148838">
    <property type="component" value="Unassembled WGS sequence"/>
</dbReference>
<feature type="compositionally biased region" description="Low complexity" evidence="1">
    <location>
        <begin position="1"/>
        <end position="23"/>
    </location>
</feature>
<evidence type="ECO:0000313" key="2">
    <source>
        <dbReference type="EMBL" id="KAJ4445734.1"/>
    </source>
</evidence>
<sequence>MGFSPDASSSPSSLTPRPRSSTSRRADPLSSGSQSGNKKWAGGGDPGRQSEEGLRREQIRNTEQSSGSGGGTEKTI</sequence>
<protein>
    <submittedName>
        <fullName evidence="2">Uncharacterized protein</fullName>
    </submittedName>
</protein>
<feature type="compositionally biased region" description="Gly residues" evidence="1">
    <location>
        <begin position="67"/>
        <end position="76"/>
    </location>
</feature>
<feature type="compositionally biased region" description="Basic and acidic residues" evidence="1">
    <location>
        <begin position="48"/>
        <end position="60"/>
    </location>
</feature>
<evidence type="ECO:0000256" key="1">
    <source>
        <dbReference type="SAM" id="MobiDB-lite"/>
    </source>
</evidence>
<keyword evidence="3" id="KW-1185">Reference proteome</keyword>
<feature type="region of interest" description="Disordered" evidence="1">
    <location>
        <begin position="1"/>
        <end position="76"/>
    </location>
</feature>
<dbReference type="EMBL" id="JAJSOF020000009">
    <property type="protein sequence ID" value="KAJ4445734.1"/>
    <property type="molecule type" value="Genomic_DNA"/>
</dbReference>
<reference evidence="2 3" key="1">
    <citation type="journal article" date="2022" name="Allergy">
        <title>Genome assembly and annotation of Periplaneta americana reveal a comprehensive cockroach allergen profile.</title>
        <authorList>
            <person name="Wang L."/>
            <person name="Xiong Q."/>
            <person name="Saelim N."/>
            <person name="Wang L."/>
            <person name="Nong W."/>
            <person name="Wan A.T."/>
            <person name="Shi M."/>
            <person name="Liu X."/>
            <person name="Cao Q."/>
            <person name="Hui J.H.L."/>
            <person name="Sookrung N."/>
            <person name="Leung T.F."/>
            <person name="Tungtrongchitr A."/>
            <person name="Tsui S.K.W."/>
        </authorList>
    </citation>
    <scope>NUCLEOTIDE SEQUENCE [LARGE SCALE GENOMIC DNA]</scope>
    <source>
        <strain evidence="2">PWHHKU_190912</strain>
    </source>
</reference>
<gene>
    <name evidence="2" type="ORF">ANN_12419</name>
</gene>
<organism evidence="2 3">
    <name type="scientific">Periplaneta americana</name>
    <name type="common">American cockroach</name>
    <name type="synonym">Blatta americana</name>
    <dbReference type="NCBI Taxonomy" id="6978"/>
    <lineage>
        <taxon>Eukaryota</taxon>
        <taxon>Metazoa</taxon>
        <taxon>Ecdysozoa</taxon>
        <taxon>Arthropoda</taxon>
        <taxon>Hexapoda</taxon>
        <taxon>Insecta</taxon>
        <taxon>Pterygota</taxon>
        <taxon>Neoptera</taxon>
        <taxon>Polyneoptera</taxon>
        <taxon>Dictyoptera</taxon>
        <taxon>Blattodea</taxon>
        <taxon>Blattoidea</taxon>
        <taxon>Blattidae</taxon>
        <taxon>Blattinae</taxon>
        <taxon>Periplaneta</taxon>
    </lineage>
</organism>
<evidence type="ECO:0000313" key="3">
    <source>
        <dbReference type="Proteomes" id="UP001148838"/>
    </source>
</evidence>
<proteinExistence type="predicted"/>